<keyword evidence="2" id="KW-0472">Membrane</keyword>
<organism evidence="2 3">
    <name type="scientific">Labeo rohita</name>
    <name type="common">Indian major carp</name>
    <name type="synonym">Cyprinus rohita</name>
    <dbReference type="NCBI Taxonomy" id="84645"/>
    <lineage>
        <taxon>Eukaryota</taxon>
        <taxon>Metazoa</taxon>
        <taxon>Chordata</taxon>
        <taxon>Craniata</taxon>
        <taxon>Vertebrata</taxon>
        <taxon>Euteleostomi</taxon>
        <taxon>Actinopterygii</taxon>
        <taxon>Neopterygii</taxon>
        <taxon>Teleostei</taxon>
        <taxon>Ostariophysi</taxon>
        <taxon>Cypriniformes</taxon>
        <taxon>Cyprinidae</taxon>
        <taxon>Labeoninae</taxon>
        <taxon>Labeonini</taxon>
        <taxon>Labeo</taxon>
    </lineage>
</organism>
<dbReference type="InterPro" id="IPR055421">
    <property type="entry name" value="TMEM132_3rd"/>
</dbReference>
<feature type="domain" description="Transmembrane protein TMEM132 cohesin-like" evidence="1">
    <location>
        <begin position="10"/>
        <end position="116"/>
    </location>
</feature>
<accession>A0A498LHH3</accession>
<keyword evidence="2" id="KW-0812">Transmembrane</keyword>
<dbReference type="PANTHER" id="PTHR13388">
    <property type="entry name" value="DETONATOR, ISOFORM E"/>
    <property type="match status" value="1"/>
</dbReference>
<protein>
    <submittedName>
        <fullName evidence="2">Transmembrane protein 132C-like</fullName>
    </submittedName>
</protein>
<dbReference type="InterPro" id="IPR026307">
    <property type="entry name" value="TMEM132"/>
</dbReference>
<dbReference type="AlphaFoldDB" id="A0A498LHH3"/>
<evidence type="ECO:0000313" key="3">
    <source>
        <dbReference type="Proteomes" id="UP000290572"/>
    </source>
</evidence>
<keyword evidence="3" id="KW-1185">Reference proteome</keyword>
<dbReference type="PANTHER" id="PTHR13388:SF4">
    <property type="entry name" value="TRANSMEMBRANE PROTEIN 132C"/>
    <property type="match status" value="1"/>
</dbReference>
<evidence type="ECO:0000313" key="2">
    <source>
        <dbReference type="EMBL" id="RXN07768.1"/>
    </source>
</evidence>
<dbReference type="Proteomes" id="UP000290572">
    <property type="component" value="Unassembled WGS sequence"/>
</dbReference>
<gene>
    <name evidence="2" type="ORF">ROHU_032132</name>
</gene>
<proteinExistence type="predicted"/>
<dbReference type="EMBL" id="QBIY01013338">
    <property type="protein sequence ID" value="RXN07768.1"/>
    <property type="molecule type" value="Genomic_DNA"/>
</dbReference>
<name>A0A498LHH3_LABRO</name>
<evidence type="ECO:0000259" key="1">
    <source>
        <dbReference type="Pfam" id="PF23039"/>
    </source>
</evidence>
<comment type="caution">
    <text evidence="2">The sequence shown here is derived from an EMBL/GenBank/DDBJ whole genome shotgun (WGS) entry which is preliminary data.</text>
</comment>
<reference evidence="2 3" key="1">
    <citation type="submission" date="2018-03" db="EMBL/GenBank/DDBJ databases">
        <title>Draft genome sequence of Rohu Carp (Labeo rohita).</title>
        <authorList>
            <person name="Das P."/>
            <person name="Kushwaha B."/>
            <person name="Joshi C.G."/>
            <person name="Kumar D."/>
            <person name="Nagpure N.S."/>
            <person name="Sahoo L."/>
            <person name="Das S.P."/>
            <person name="Bit A."/>
            <person name="Patnaik S."/>
            <person name="Meher P.K."/>
            <person name="Jayasankar P."/>
            <person name="Koringa P.G."/>
            <person name="Patel N.V."/>
            <person name="Hinsu A.T."/>
            <person name="Kumar R."/>
            <person name="Pandey M."/>
            <person name="Agarwal S."/>
            <person name="Srivastava S."/>
            <person name="Singh M."/>
            <person name="Iquebal M.A."/>
            <person name="Jaiswal S."/>
            <person name="Angadi U.B."/>
            <person name="Kumar N."/>
            <person name="Raza M."/>
            <person name="Shah T.M."/>
            <person name="Rai A."/>
            <person name="Jena J.K."/>
        </authorList>
    </citation>
    <scope>NUCLEOTIDE SEQUENCE [LARGE SCALE GENOMIC DNA]</scope>
    <source>
        <strain evidence="2">DASCIFA01</strain>
        <tissue evidence="2">Testis</tissue>
    </source>
</reference>
<dbReference type="Pfam" id="PF23039">
    <property type="entry name" value="TMEM132_3rd"/>
    <property type="match status" value="1"/>
</dbReference>
<sequence length="157" mass="17633">MHGIHYVHLQLQYRVKLKDGVAFLGARPSNPTLWMVSQDVRTEGHRIVTLHCRRKESSYGQSVEPGWQRVVQVDLEVDGVGSTVGSRSISWAVEYPGIRAGNEETETHIHLAQKDLVGIVPLAMVRTSSFLRSLREALGLFGEFWDRQIKEAGGHAF</sequence>